<dbReference type="InterPro" id="IPR003603">
    <property type="entry name" value="U2A'_phosphoprotein32A_C"/>
</dbReference>
<dbReference type="AlphaFoldDB" id="A0A9P0DUE9"/>
<organism evidence="12 13">
    <name type="scientific">Phaedon cochleariae</name>
    <name type="common">Mustard beetle</name>
    <dbReference type="NCBI Taxonomy" id="80249"/>
    <lineage>
        <taxon>Eukaryota</taxon>
        <taxon>Metazoa</taxon>
        <taxon>Ecdysozoa</taxon>
        <taxon>Arthropoda</taxon>
        <taxon>Hexapoda</taxon>
        <taxon>Insecta</taxon>
        <taxon>Pterygota</taxon>
        <taxon>Neoptera</taxon>
        <taxon>Endopterygota</taxon>
        <taxon>Coleoptera</taxon>
        <taxon>Polyphaga</taxon>
        <taxon>Cucujiformia</taxon>
        <taxon>Chrysomeloidea</taxon>
        <taxon>Chrysomelidae</taxon>
        <taxon>Chrysomelinae</taxon>
        <taxon>Chrysomelini</taxon>
        <taxon>Phaedon</taxon>
    </lineage>
</organism>
<evidence type="ECO:0000313" key="13">
    <source>
        <dbReference type="Proteomes" id="UP001153737"/>
    </source>
</evidence>
<dbReference type="OrthoDB" id="10250990at2759"/>
<dbReference type="PROSITE" id="PS51450">
    <property type="entry name" value="LRR"/>
    <property type="match status" value="3"/>
</dbReference>
<evidence type="ECO:0000256" key="7">
    <source>
        <dbReference type="ARBA" id="ARBA00023069"/>
    </source>
</evidence>
<evidence type="ECO:0000256" key="1">
    <source>
        <dbReference type="ARBA" id="ARBA00004138"/>
    </source>
</evidence>
<dbReference type="PANTHER" id="PTHR18849:SF0">
    <property type="entry name" value="CILIA- AND FLAGELLA-ASSOCIATED PROTEIN 410-RELATED"/>
    <property type="match status" value="1"/>
</dbReference>
<keyword evidence="13" id="KW-1185">Reference proteome</keyword>
<sequence length="400" mass="47391">MVRITEELVRKRSEHNEGIIGTLEELSLHQEDIEKIEHLNNWCKDLQILYLQANLIPKIENLNKLKKLEYLNLAINNIEVIENLERCESLTKLDLTLNFIGNLESVRSLRNNIHLRDVYLTGNPCCDFEGYRDYVIAQLPQIQNLDMKEISRTERIKAQQNFPTIEKRVQQCQAKYRMFRMEQQQRMSNKDTTCISDEEFWNTSSENCPESRVEMANRQRKSKKSNENKEISNTERSARLFSKDGKPLNINQAKIDFKFNDDDPKQFVLDIAVYKFMDSNLIQIDLQPIYVKILIKGKIFQIVFPEEICTNKSIAQRSQTTGHLVLKLPKANYDHIVEKYNSQSFKQKHKSEMINHELEKKHEYLEVEHKEDMDFSKIVENQNRVRNLYDDPEVPPLEYF</sequence>
<comment type="similarity">
    <text evidence="9">Belongs to the tilB family.</text>
</comment>
<dbReference type="SUPFAM" id="SSF52058">
    <property type="entry name" value="L domain-like"/>
    <property type="match status" value="1"/>
</dbReference>
<feature type="compositionally biased region" description="Basic and acidic residues" evidence="10">
    <location>
        <begin position="224"/>
        <end position="238"/>
    </location>
</feature>
<evidence type="ECO:0000313" key="12">
    <source>
        <dbReference type="EMBL" id="CAH1163277.1"/>
    </source>
</evidence>
<feature type="domain" description="U2A'/phosphoprotein 32 family A C-terminal" evidence="11">
    <location>
        <begin position="128"/>
        <end position="146"/>
    </location>
</feature>
<evidence type="ECO:0000256" key="9">
    <source>
        <dbReference type="ARBA" id="ARBA00049982"/>
    </source>
</evidence>
<dbReference type="InterPro" id="IPR056496">
    <property type="entry name" value="CS_DNAAF11_C"/>
</dbReference>
<dbReference type="SMART" id="SM00446">
    <property type="entry name" value="LRRcap"/>
    <property type="match status" value="1"/>
</dbReference>
<accession>A0A9P0DUE9</accession>
<evidence type="ECO:0000256" key="8">
    <source>
        <dbReference type="ARBA" id="ARBA00023273"/>
    </source>
</evidence>
<keyword evidence="3" id="KW-0963">Cytoplasm</keyword>
<evidence type="ECO:0000256" key="6">
    <source>
        <dbReference type="ARBA" id="ARBA00023054"/>
    </source>
</evidence>
<dbReference type="GO" id="GO:0036158">
    <property type="term" value="P:outer dynein arm assembly"/>
    <property type="evidence" value="ECO:0007669"/>
    <property type="project" value="TreeGrafter"/>
</dbReference>
<dbReference type="GO" id="GO:0005929">
    <property type="term" value="C:cilium"/>
    <property type="evidence" value="ECO:0007669"/>
    <property type="project" value="UniProtKB-SubCell"/>
</dbReference>
<dbReference type="GO" id="GO:0005737">
    <property type="term" value="C:cytoplasm"/>
    <property type="evidence" value="ECO:0007669"/>
    <property type="project" value="UniProtKB-SubCell"/>
</dbReference>
<proteinExistence type="inferred from homology"/>
<dbReference type="Pfam" id="PF14580">
    <property type="entry name" value="LRR_9"/>
    <property type="match status" value="1"/>
</dbReference>
<dbReference type="EMBL" id="OU896710">
    <property type="protein sequence ID" value="CAH1163277.1"/>
    <property type="molecule type" value="Genomic_DNA"/>
</dbReference>
<keyword evidence="8" id="KW-0966">Cell projection</keyword>
<evidence type="ECO:0000256" key="5">
    <source>
        <dbReference type="ARBA" id="ARBA00022737"/>
    </source>
</evidence>
<keyword evidence="7" id="KW-0969">Cilium</keyword>
<dbReference type="PANTHER" id="PTHR18849">
    <property type="entry name" value="LEUCINE RICH REPEAT PROTEIN"/>
    <property type="match status" value="1"/>
</dbReference>
<reference evidence="12" key="1">
    <citation type="submission" date="2022-01" db="EMBL/GenBank/DDBJ databases">
        <authorList>
            <person name="King R."/>
        </authorList>
    </citation>
    <scope>NUCLEOTIDE SEQUENCE</scope>
</reference>
<dbReference type="InterPro" id="IPR001611">
    <property type="entry name" value="Leu-rich_rpt"/>
</dbReference>
<evidence type="ECO:0000256" key="10">
    <source>
        <dbReference type="SAM" id="MobiDB-lite"/>
    </source>
</evidence>
<evidence type="ECO:0000259" key="11">
    <source>
        <dbReference type="SMART" id="SM00446"/>
    </source>
</evidence>
<protein>
    <recommendedName>
        <fullName evidence="11">U2A'/phosphoprotein 32 family A C-terminal domain-containing protein</fullName>
    </recommendedName>
</protein>
<evidence type="ECO:0000256" key="3">
    <source>
        <dbReference type="ARBA" id="ARBA00022490"/>
    </source>
</evidence>
<dbReference type="Pfam" id="PF23602">
    <property type="entry name" value="CS_DNAAF11_C"/>
    <property type="match status" value="1"/>
</dbReference>
<dbReference type="Proteomes" id="UP001153737">
    <property type="component" value="Chromosome 4"/>
</dbReference>
<dbReference type="Gene3D" id="3.80.10.10">
    <property type="entry name" value="Ribonuclease Inhibitor"/>
    <property type="match status" value="1"/>
</dbReference>
<keyword evidence="6" id="KW-0175">Coiled coil</keyword>
<feature type="region of interest" description="Disordered" evidence="10">
    <location>
        <begin position="206"/>
        <end position="238"/>
    </location>
</feature>
<evidence type="ECO:0000256" key="2">
    <source>
        <dbReference type="ARBA" id="ARBA00004496"/>
    </source>
</evidence>
<name>A0A9P0DUE9_PHACE</name>
<gene>
    <name evidence="12" type="ORF">PHAECO_LOCUS7773</name>
</gene>
<dbReference type="InterPro" id="IPR032675">
    <property type="entry name" value="LRR_dom_sf"/>
</dbReference>
<reference evidence="12" key="2">
    <citation type="submission" date="2022-10" db="EMBL/GenBank/DDBJ databases">
        <authorList>
            <consortium name="ENA_rothamsted_submissions"/>
            <consortium name="culmorum"/>
            <person name="King R."/>
        </authorList>
    </citation>
    <scope>NUCLEOTIDE SEQUENCE</scope>
</reference>
<keyword evidence="5" id="KW-0677">Repeat</keyword>
<comment type="subcellular location">
    <subcellularLocation>
        <location evidence="1">Cell projection</location>
        <location evidence="1">Cilium</location>
    </subcellularLocation>
    <subcellularLocation>
        <location evidence="2">Cytoplasm</location>
    </subcellularLocation>
</comment>
<keyword evidence="4" id="KW-0433">Leucine-rich repeat</keyword>
<evidence type="ECO:0000256" key="4">
    <source>
        <dbReference type="ARBA" id="ARBA00022614"/>
    </source>
</evidence>
<dbReference type="SMART" id="SM00365">
    <property type="entry name" value="LRR_SD22"/>
    <property type="match status" value="2"/>
</dbReference>
<dbReference type="FunFam" id="3.80.10.10:FF:000052">
    <property type="entry name" value="Leucine rich repeat containing 6"/>
    <property type="match status" value="1"/>
</dbReference>